<protein>
    <recommendedName>
        <fullName evidence="3">Carboxylic ester hydrolase</fullName>
        <ecNumber evidence="3">3.1.1.-</ecNumber>
    </recommendedName>
</protein>
<accession>A0AAD6GDU3</accession>
<organism evidence="5 6">
    <name type="scientific">Penicillium frequentans</name>
    <dbReference type="NCBI Taxonomy" id="3151616"/>
    <lineage>
        <taxon>Eukaryota</taxon>
        <taxon>Fungi</taxon>
        <taxon>Dikarya</taxon>
        <taxon>Ascomycota</taxon>
        <taxon>Pezizomycotina</taxon>
        <taxon>Eurotiomycetes</taxon>
        <taxon>Eurotiomycetidae</taxon>
        <taxon>Eurotiales</taxon>
        <taxon>Aspergillaceae</taxon>
        <taxon>Penicillium</taxon>
    </lineage>
</organism>
<dbReference type="PANTHER" id="PTHR43918:SF4">
    <property type="entry name" value="CARBOXYLIC ESTER HYDROLASE"/>
    <property type="match status" value="1"/>
</dbReference>
<dbReference type="AlphaFoldDB" id="A0AAD6GDU3"/>
<evidence type="ECO:0000313" key="5">
    <source>
        <dbReference type="EMBL" id="KAJ5537554.1"/>
    </source>
</evidence>
<dbReference type="PROSITE" id="PS00122">
    <property type="entry name" value="CARBOXYLESTERASE_B_1"/>
    <property type="match status" value="1"/>
</dbReference>
<sequence>MHLYIILLIAGLAPDLLSASSLPRSGIVDLGYSQYQGISLYNGVDEFLGIRYAKAPVGELRFRAPQDPESTNEVLDASSVRLARFLVALHLVNLKQFGPVCIGVGQTASTAYAEDCLFVNIYRPNNASTNANLPVWVFISGGGYADISNANYNGSQVVQQSGHGIVLVNFNYRVGMLGFLAGEEVRKKGDLNVGLLDQRKLLSWVQQNIHLFGGDPDHVVIHGDSAGAGSVAHHITAYEGRDMNLFAGAIAESNFWPTQRTVAEMEFQYTRLAKDTGCDNANDILACLRTVNIQTIQEYDVDEPFPGGSSSPVPLWYWLPVVDGDLVPGLLYTLFEQGKVVHVPVMVSDDTNEGTAFAINATSSAEVSQFMKNNYPGLTGDQLEGINKEYPLMKALPKHAAYFPSAAAAYGDSTFTCPGNHMSASMAHFVSSDKVWNYRCNILDPTEIADGMGVPHVFEMPAVFGLGETNEASASFATTNADMVPIIMDYFISFIKTLNPNKFRNENAPMWRAWGSGTGERLRLQTNSTAMEDVPKAQVQRCAMWQKLATTMEQ</sequence>
<dbReference type="SUPFAM" id="SSF53474">
    <property type="entry name" value="alpha/beta-Hydrolases"/>
    <property type="match status" value="1"/>
</dbReference>
<name>A0AAD6GDU3_9EURO</name>
<keyword evidence="3" id="KW-0732">Signal</keyword>
<evidence type="ECO:0000259" key="4">
    <source>
        <dbReference type="Pfam" id="PF00135"/>
    </source>
</evidence>
<reference evidence="5 6" key="1">
    <citation type="journal article" date="2023" name="IMA Fungus">
        <title>Comparative genomic study of the Penicillium genus elucidates a diverse pangenome and 15 lateral gene transfer events.</title>
        <authorList>
            <person name="Petersen C."/>
            <person name="Sorensen T."/>
            <person name="Nielsen M.R."/>
            <person name="Sondergaard T.E."/>
            <person name="Sorensen J.L."/>
            <person name="Fitzpatrick D.A."/>
            <person name="Frisvad J.C."/>
            <person name="Nielsen K.L."/>
        </authorList>
    </citation>
    <scope>NUCLEOTIDE SEQUENCE [LARGE SCALE GENOMIC DNA]</scope>
    <source>
        <strain evidence="5 6">IBT 35679</strain>
    </source>
</reference>
<evidence type="ECO:0000256" key="3">
    <source>
        <dbReference type="RuleBase" id="RU361235"/>
    </source>
</evidence>
<dbReference type="InterPro" id="IPR050654">
    <property type="entry name" value="AChE-related_enzymes"/>
</dbReference>
<dbReference type="GO" id="GO:0072330">
    <property type="term" value="P:monocarboxylic acid biosynthetic process"/>
    <property type="evidence" value="ECO:0007669"/>
    <property type="project" value="UniProtKB-ARBA"/>
</dbReference>
<feature type="signal peptide" evidence="3">
    <location>
        <begin position="1"/>
        <end position="19"/>
    </location>
</feature>
<dbReference type="InterPro" id="IPR019819">
    <property type="entry name" value="Carboxylesterase_B_CS"/>
</dbReference>
<dbReference type="GO" id="GO:0052689">
    <property type="term" value="F:carboxylic ester hydrolase activity"/>
    <property type="evidence" value="ECO:0007669"/>
    <property type="project" value="TreeGrafter"/>
</dbReference>
<dbReference type="EMBL" id="JAQIZZ010000006">
    <property type="protein sequence ID" value="KAJ5537554.1"/>
    <property type="molecule type" value="Genomic_DNA"/>
</dbReference>
<comment type="caution">
    <text evidence="5">The sequence shown here is derived from an EMBL/GenBank/DDBJ whole genome shotgun (WGS) entry which is preliminary data.</text>
</comment>
<keyword evidence="2 3" id="KW-0378">Hydrolase</keyword>
<feature type="domain" description="Carboxylesterase type B" evidence="4">
    <location>
        <begin position="35"/>
        <end position="538"/>
    </location>
</feature>
<comment type="similarity">
    <text evidence="1 3">Belongs to the type-B carboxylesterase/lipase family.</text>
</comment>
<evidence type="ECO:0000313" key="6">
    <source>
        <dbReference type="Proteomes" id="UP001220324"/>
    </source>
</evidence>
<dbReference type="Pfam" id="PF00135">
    <property type="entry name" value="COesterase"/>
    <property type="match status" value="1"/>
</dbReference>
<dbReference type="Gene3D" id="3.40.50.1820">
    <property type="entry name" value="alpha/beta hydrolase"/>
    <property type="match status" value="1"/>
</dbReference>
<gene>
    <name evidence="5" type="ORF">N7494_007033</name>
</gene>
<dbReference type="Proteomes" id="UP001220324">
    <property type="component" value="Unassembled WGS sequence"/>
</dbReference>
<dbReference type="PROSITE" id="PS00941">
    <property type="entry name" value="CARBOXYLESTERASE_B_2"/>
    <property type="match status" value="1"/>
</dbReference>
<dbReference type="InterPro" id="IPR029058">
    <property type="entry name" value="AB_hydrolase_fold"/>
</dbReference>
<proteinExistence type="inferred from homology"/>
<dbReference type="InterPro" id="IPR002018">
    <property type="entry name" value="CarbesteraseB"/>
</dbReference>
<dbReference type="GO" id="GO:0017000">
    <property type="term" value="P:antibiotic biosynthetic process"/>
    <property type="evidence" value="ECO:0007669"/>
    <property type="project" value="UniProtKB-ARBA"/>
</dbReference>
<dbReference type="PANTHER" id="PTHR43918">
    <property type="entry name" value="ACETYLCHOLINESTERASE"/>
    <property type="match status" value="1"/>
</dbReference>
<keyword evidence="6" id="KW-1185">Reference proteome</keyword>
<evidence type="ECO:0000256" key="2">
    <source>
        <dbReference type="ARBA" id="ARBA00022801"/>
    </source>
</evidence>
<dbReference type="InterPro" id="IPR019826">
    <property type="entry name" value="Carboxylesterase_B_AS"/>
</dbReference>
<evidence type="ECO:0000256" key="1">
    <source>
        <dbReference type="ARBA" id="ARBA00005964"/>
    </source>
</evidence>
<feature type="chain" id="PRO_5041767895" description="Carboxylic ester hydrolase" evidence="3">
    <location>
        <begin position="20"/>
        <end position="554"/>
    </location>
</feature>
<dbReference type="EC" id="3.1.1.-" evidence="3"/>